<evidence type="ECO:0000259" key="4">
    <source>
        <dbReference type="PROSITE" id="PS51900"/>
    </source>
</evidence>
<sequence>MTALRQTMIEAMRQHGFAPRTHTTYLTVITDLARYFHRPPDTLSSDDLQRFFNHLVQERGLSAASCRVYLHGVRFLYLQ</sequence>
<dbReference type="SUPFAM" id="SSF56349">
    <property type="entry name" value="DNA breaking-rejoining enzymes"/>
    <property type="match status" value="1"/>
</dbReference>
<dbReference type="EMBL" id="FNES01000011">
    <property type="protein sequence ID" value="SDK11845.1"/>
    <property type="molecule type" value="Genomic_DNA"/>
</dbReference>
<evidence type="ECO:0000313" key="6">
    <source>
        <dbReference type="Proteomes" id="UP000198525"/>
    </source>
</evidence>
<protein>
    <submittedName>
        <fullName evidence="5">Phage integrase, N-terminal SAM-like domain</fullName>
    </submittedName>
</protein>
<dbReference type="InterPro" id="IPR011010">
    <property type="entry name" value="DNA_brk_join_enz"/>
</dbReference>
<dbReference type="Pfam" id="PF13495">
    <property type="entry name" value="Phage_int_SAM_4"/>
    <property type="match status" value="1"/>
</dbReference>
<keyword evidence="2 3" id="KW-0238">DNA-binding</keyword>
<evidence type="ECO:0000313" key="5">
    <source>
        <dbReference type="EMBL" id="SDK11845.1"/>
    </source>
</evidence>
<name>A0A1G8ZBR6_9GAMM</name>
<dbReference type="Gene3D" id="1.10.150.130">
    <property type="match status" value="1"/>
</dbReference>
<reference evidence="5 6" key="1">
    <citation type="submission" date="2016-10" db="EMBL/GenBank/DDBJ databases">
        <authorList>
            <person name="de Groot N.N."/>
        </authorList>
    </citation>
    <scope>NUCLEOTIDE SEQUENCE [LARGE SCALE GENOMIC DNA]</scope>
    <source>
        <strain evidence="5 6">CGMCC 1.6133</strain>
    </source>
</reference>
<dbReference type="InterPro" id="IPR004107">
    <property type="entry name" value="Integrase_SAM-like_N"/>
</dbReference>
<evidence type="ECO:0000256" key="3">
    <source>
        <dbReference type="PROSITE-ProRule" id="PRU01248"/>
    </source>
</evidence>
<dbReference type="InterPro" id="IPR010998">
    <property type="entry name" value="Integrase_recombinase_N"/>
</dbReference>
<dbReference type="GO" id="GO:0015074">
    <property type="term" value="P:DNA integration"/>
    <property type="evidence" value="ECO:0007669"/>
    <property type="project" value="UniProtKB-KW"/>
</dbReference>
<feature type="domain" description="Core-binding (CB)" evidence="4">
    <location>
        <begin position="1"/>
        <end position="79"/>
    </location>
</feature>
<gene>
    <name evidence="5" type="ORF">SAMN04487954_111139</name>
</gene>
<dbReference type="RefSeq" id="WP_176761530.1">
    <property type="nucleotide sequence ID" value="NZ_FNES01000011.1"/>
</dbReference>
<keyword evidence="1" id="KW-0229">DNA integration</keyword>
<dbReference type="GO" id="GO:0003677">
    <property type="term" value="F:DNA binding"/>
    <property type="evidence" value="ECO:0007669"/>
    <property type="project" value="UniProtKB-UniRule"/>
</dbReference>
<dbReference type="InterPro" id="IPR044068">
    <property type="entry name" value="CB"/>
</dbReference>
<dbReference type="Proteomes" id="UP000198525">
    <property type="component" value="Unassembled WGS sequence"/>
</dbReference>
<keyword evidence="6" id="KW-1185">Reference proteome</keyword>
<dbReference type="STRING" id="376427.SAMN04487954_111139"/>
<evidence type="ECO:0000256" key="2">
    <source>
        <dbReference type="ARBA" id="ARBA00023125"/>
    </source>
</evidence>
<evidence type="ECO:0000256" key="1">
    <source>
        <dbReference type="ARBA" id="ARBA00022908"/>
    </source>
</evidence>
<proteinExistence type="predicted"/>
<organism evidence="5 6">
    <name type="scientific">Billgrantia gudaonensis</name>
    <dbReference type="NCBI Taxonomy" id="376427"/>
    <lineage>
        <taxon>Bacteria</taxon>
        <taxon>Pseudomonadati</taxon>
        <taxon>Pseudomonadota</taxon>
        <taxon>Gammaproteobacteria</taxon>
        <taxon>Oceanospirillales</taxon>
        <taxon>Halomonadaceae</taxon>
        <taxon>Billgrantia</taxon>
    </lineage>
</organism>
<dbReference type="PROSITE" id="PS51900">
    <property type="entry name" value="CB"/>
    <property type="match status" value="1"/>
</dbReference>
<accession>A0A1G8ZBR6</accession>
<feature type="non-terminal residue" evidence="5">
    <location>
        <position position="79"/>
    </location>
</feature>
<dbReference type="AlphaFoldDB" id="A0A1G8ZBR6"/>